<sequence>MIGAMAVEALASNPSFQATLALVLVSVVVRWYLSLPPNPKFPKADLDESDWHGSLMRAKTKYQNRPFIFGGRDPRIILPNYLFQELKDLPDEQLSFRQNAYKMLNGKYTGLGKNVHPLSESVKNELTMNINITLALLQDEIQYAIEEGIGNCPDWTPVKIFGKLLRIVALASGRIFVGRPLCRDEEWIDMTINYTVDSANAIKEVQDTPRYLRPFLVPFKPSIRKAATYRQKVAEMLKPQLNEMIEAHKNLGDYDDDNHSDDLSADQHSLALWSMGHYENGESPTAETIADTILAAAFAAIHTTTMTLTNVLFDLAAYPKYADELREEIKRVSAEEPSGRLRKKTIPKLKKLDSFIKESQRVHPLGSAMLLRLVTAPNGIQLSSGDYLPHGSVVAVASARQTGALDPKILSPMPPQPSLDEFHPWRFNDLRTFNGEENKHQFVTTTTESTVFGHGRWACPGRFFASNEIKAILIQLLTRYDIAVGPAGQAEGEGEWKRPSTFSVEMGYYPDPEASIYFKDREL</sequence>
<accession>A0ACC1SQJ6</accession>
<keyword evidence="2" id="KW-1185">Reference proteome</keyword>
<gene>
    <name evidence="1" type="ORF">NM208_g3137</name>
</gene>
<comment type="caution">
    <text evidence="1">The sequence shown here is derived from an EMBL/GenBank/DDBJ whole genome shotgun (WGS) entry which is preliminary data.</text>
</comment>
<dbReference type="EMBL" id="JANRMS010000202">
    <property type="protein sequence ID" value="KAJ3544286.1"/>
    <property type="molecule type" value="Genomic_DNA"/>
</dbReference>
<name>A0ACC1SQJ6_9HYPO</name>
<evidence type="ECO:0000313" key="1">
    <source>
        <dbReference type="EMBL" id="KAJ3544286.1"/>
    </source>
</evidence>
<proteinExistence type="predicted"/>
<evidence type="ECO:0000313" key="2">
    <source>
        <dbReference type="Proteomes" id="UP001148629"/>
    </source>
</evidence>
<organism evidence="1 2">
    <name type="scientific">Fusarium decemcellulare</name>
    <dbReference type="NCBI Taxonomy" id="57161"/>
    <lineage>
        <taxon>Eukaryota</taxon>
        <taxon>Fungi</taxon>
        <taxon>Dikarya</taxon>
        <taxon>Ascomycota</taxon>
        <taxon>Pezizomycotina</taxon>
        <taxon>Sordariomycetes</taxon>
        <taxon>Hypocreomycetidae</taxon>
        <taxon>Hypocreales</taxon>
        <taxon>Nectriaceae</taxon>
        <taxon>Fusarium</taxon>
        <taxon>Fusarium decemcellulare species complex</taxon>
    </lineage>
</organism>
<reference evidence="1" key="1">
    <citation type="submission" date="2022-08" db="EMBL/GenBank/DDBJ databases">
        <title>Genome Sequence of Fusarium decemcellulare.</title>
        <authorList>
            <person name="Buettner E."/>
        </authorList>
    </citation>
    <scope>NUCLEOTIDE SEQUENCE</scope>
    <source>
        <strain evidence="1">Babe19</strain>
    </source>
</reference>
<protein>
    <submittedName>
        <fullName evidence="1">Uncharacterized protein</fullName>
    </submittedName>
</protein>
<dbReference type="Proteomes" id="UP001148629">
    <property type="component" value="Unassembled WGS sequence"/>
</dbReference>